<dbReference type="Gene3D" id="1.25.40.20">
    <property type="entry name" value="Ankyrin repeat-containing domain"/>
    <property type="match status" value="2"/>
</dbReference>
<dbReference type="PROSITE" id="PS50088">
    <property type="entry name" value="ANK_REPEAT"/>
    <property type="match status" value="3"/>
</dbReference>
<feature type="repeat" description="ANK" evidence="8">
    <location>
        <begin position="90"/>
        <end position="122"/>
    </location>
</feature>
<keyword evidence="5" id="KW-0800">Toxin</keyword>
<reference evidence="9 10" key="1">
    <citation type="journal article" date="2020" name="Cell">
        <title>Large-Scale Comparative Analyses of Tick Genomes Elucidate Their Genetic Diversity and Vector Capacities.</title>
        <authorList>
            <consortium name="Tick Genome and Microbiome Consortium (TIGMIC)"/>
            <person name="Jia N."/>
            <person name="Wang J."/>
            <person name="Shi W."/>
            <person name="Du L."/>
            <person name="Sun Y."/>
            <person name="Zhan W."/>
            <person name="Jiang J.F."/>
            <person name="Wang Q."/>
            <person name="Zhang B."/>
            <person name="Ji P."/>
            <person name="Bell-Sakyi L."/>
            <person name="Cui X.M."/>
            <person name="Yuan T.T."/>
            <person name="Jiang B.G."/>
            <person name="Yang W.F."/>
            <person name="Lam T.T."/>
            <person name="Chang Q.C."/>
            <person name="Ding S.J."/>
            <person name="Wang X.J."/>
            <person name="Zhu J.G."/>
            <person name="Ruan X.D."/>
            <person name="Zhao L."/>
            <person name="Wei J.T."/>
            <person name="Ye R.Z."/>
            <person name="Que T.C."/>
            <person name="Du C.H."/>
            <person name="Zhou Y.H."/>
            <person name="Cheng J.X."/>
            <person name="Dai P.F."/>
            <person name="Guo W.B."/>
            <person name="Han X.H."/>
            <person name="Huang E.J."/>
            <person name="Li L.F."/>
            <person name="Wei W."/>
            <person name="Gao Y.C."/>
            <person name="Liu J.Z."/>
            <person name="Shao H.Z."/>
            <person name="Wang X."/>
            <person name="Wang C.C."/>
            <person name="Yang T.C."/>
            <person name="Huo Q.B."/>
            <person name="Li W."/>
            <person name="Chen H.Y."/>
            <person name="Chen S.E."/>
            <person name="Zhou L.G."/>
            <person name="Ni X.B."/>
            <person name="Tian J.H."/>
            <person name="Sheng Y."/>
            <person name="Liu T."/>
            <person name="Pan Y.S."/>
            <person name="Xia L.Y."/>
            <person name="Li J."/>
            <person name="Zhao F."/>
            <person name="Cao W.C."/>
        </authorList>
    </citation>
    <scope>NUCLEOTIDE SEQUENCE [LARGE SCALE GENOMIC DNA]</scope>
    <source>
        <strain evidence="9">HaeL-2018</strain>
    </source>
</reference>
<evidence type="ECO:0000256" key="3">
    <source>
        <dbReference type="ARBA" id="ARBA00022537"/>
    </source>
</evidence>
<evidence type="ECO:0000256" key="4">
    <source>
        <dbReference type="ARBA" id="ARBA00022737"/>
    </source>
</evidence>
<accession>A0A9J6G8E4</accession>
<dbReference type="GO" id="GO:0006887">
    <property type="term" value="P:exocytosis"/>
    <property type="evidence" value="ECO:0007669"/>
    <property type="project" value="UniProtKB-KW"/>
</dbReference>
<keyword evidence="2" id="KW-0268">Exocytosis</keyword>
<keyword evidence="5" id="KW-0638">Presynaptic neurotoxin</keyword>
<dbReference type="OrthoDB" id="539213at2759"/>
<dbReference type="Pfam" id="PF13857">
    <property type="entry name" value="Ank_5"/>
    <property type="match status" value="1"/>
</dbReference>
<name>A0A9J6G8E4_HAELO</name>
<evidence type="ECO:0000256" key="2">
    <source>
        <dbReference type="ARBA" id="ARBA00022483"/>
    </source>
</evidence>
<keyword evidence="5" id="KW-0528">Neurotoxin</keyword>
<keyword evidence="7" id="KW-0472">Membrane</keyword>
<dbReference type="PROSITE" id="PS50297">
    <property type="entry name" value="ANK_REP_REGION"/>
    <property type="match status" value="3"/>
</dbReference>
<dbReference type="SMART" id="SM00248">
    <property type="entry name" value="ANK"/>
    <property type="match status" value="4"/>
</dbReference>
<dbReference type="GO" id="GO:0085020">
    <property type="term" value="P:protein K6-linked ubiquitination"/>
    <property type="evidence" value="ECO:0007669"/>
    <property type="project" value="TreeGrafter"/>
</dbReference>
<dbReference type="PANTHER" id="PTHR24171">
    <property type="entry name" value="ANKYRIN REPEAT DOMAIN-CONTAINING PROTEIN 39-RELATED"/>
    <property type="match status" value="1"/>
</dbReference>
<evidence type="ECO:0008006" key="11">
    <source>
        <dbReference type="Google" id="ProtNLM"/>
    </source>
</evidence>
<dbReference type="InterPro" id="IPR036770">
    <property type="entry name" value="Ankyrin_rpt-contain_sf"/>
</dbReference>
<evidence type="ECO:0000256" key="5">
    <source>
        <dbReference type="ARBA" id="ARBA00023028"/>
    </source>
</evidence>
<keyword evidence="6 8" id="KW-0040">ANK repeat</keyword>
<evidence type="ECO:0000313" key="9">
    <source>
        <dbReference type="EMBL" id="KAH9370708.1"/>
    </source>
</evidence>
<evidence type="ECO:0000313" key="10">
    <source>
        <dbReference type="Proteomes" id="UP000821853"/>
    </source>
</evidence>
<dbReference type="EMBL" id="JABSTR010000005">
    <property type="protein sequence ID" value="KAH9370708.1"/>
    <property type="molecule type" value="Genomic_DNA"/>
</dbReference>
<dbReference type="OMA" id="HKACASG"/>
<sequence length="210" mass="22963">MHSSHDCSHNPSTPSVHQTLEELDFGRGLLGAASDGDYDKVESLLRKGHDPNQVDAYGYSALIYACRQGSYSVIKLLLEHGARPNVQTKGGSTALHRASYHGHLQCVCLLLNSGADSTLADSDGKTALHKAAENGHQEVCKILLKKTPCLLEAKDIHGKTALECALPKHPHMSEVLRQQALNSQLRFYAHTAPTQWKKSKKAGNTFPNKY</sequence>
<comment type="subcellular location">
    <subcellularLocation>
        <location evidence="1">Target cell membrane</location>
    </subcellularLocation>
</comment>
<evidence type="ECO:0000256" key="6">
    <source>
        <dbReference type="ARBA" id="ARBA00023043"/>
    </source>
</evidence>
<evidence type="ECO:0000256" key="1">
    <source>
        <dbReference type="ARBA" id="ARBA00004175"/>
    </source>
</evidence>
<evidence type="ECO:0000256" key="7">
    <source>
        <dbReference type="ARBA" id="ARBA00023298"/>
    </source>
</evidence>
<dbReference type="AlphaFoldDB" id="A0A9J6G8E4"/>
<keyword evidence="10" id="KW-1185">Reference proteome</keyword>
<dbReference type="SUPFAM" id="SSF48403">
    <property type="entry name" value="Ankyrin repeat"/>
    <property type="match status" value="1"/>
</dbReference>
<organism evidence="9 10">
    <name type="scientific">Haemaphysalis longicornis</name>
    <name type="common">Bush tick</name>
    <dbReference type="NCBI Taxonomy" id="44386"/>
    <lineage>
        <taxon>Eukaryota</taxon>
        <taxon>Metazoa</taxon>
        <taxon>Ecdysozoa</taxon>
        <taxon>Arthropoda</taxon>
        <taxon>Chelicerata</taxon>
        <taxon>Arachnida</taxon>
        <taxon>Acari</taxon>
        <taxon>Parasitiformes</taxon>
        <taxon>Ixodida</taxon>
        <taxon>Ixodoidea</taxon>
        <taxon>Ixodidae</taxon>
        <taxon>Haemaphysalinae</taxon>
        <taxon>Haemaphysalis</taxon>
    </lineage>
</organism>
<proteinExistence type="predicted"/>
<keyword evidence="4" id="KW-0677">Repeat</keyword>
<gene>
    <name evidence="9" type="ORF">HPB48_013985</name>
</gene>
<feature type="repeat" description="ANK" evidence="8">
    <location>
        <begin position="57"/>
        <end position="89"/>
    </location>
</feature>
<dbReference type="InterPro" id="IPR002110">
    <property type="entry name" value="Ankyrin_rpt"/>
</dbReference>
<protein>
    <recommendedName>
        <fullName evidence="11">Ankyrin repeat domain-containing protein 39</fullName>
    </recommendedName>
</protein>
<dbReference type="GO" id="GO:0044231">
    <property type="term" value="C:host cell presynaptic membrane"/>
    <property type="evidence" value="ECO:0007669"/>
    <property type="project" value="UniProtKB-KW"/>
</dbReference>
<dbReference type="PANTHER" id="PTHR24171:SF8">
    <property type="entry name" value="BRCA1-ASSOCIATED RING DOMAIN PROTEIN 1"/>
    <property type="match status" value="1"/>
</dbReference>
<dbReference type="Pfam" id="PF12796">
    <property type="entry name" value="Ank_2"/>
    <property type="match status" value="1"/>
</dbReference>
<feature type="repeat" description="ANK" evidence="8">
    <location>
        <begin position="123"/>
        <end position="146"/>
    </location>
</feature>
<evidence type="ECO:0000256" key="8">
    <source>
        <dbReference type="PROSITE-ProRule" id="PRU00023"/>
    </source>
</evidence>
<keyword evidence="3" id="KW-1052">Target cell membrane</keyword>
<dbReference type="Proteomes" id="UP000821853">
    <property type="component" value="Chromosome 3"/>
</dbReference>
<dbReference type="GO" id="GO:0044218">
    <property type="term" value="C:other organism cell membrane"/>
    <property type="evidence" value="ECO:0007669"/>
    <property type="project" value="UniProtKB-KW"/>
</dbReference>
<dbReference type="GO" id="GO:0004842">
    <property type="term" value="F:ubiquitin-protein transferase activity"/>
    <property type="evidence" value="ECO:0007669"/>
    <property type="project" value="TreeGrafter"/>
</dbReference>
<dbReference type="VEuPathDB" id="VectorBase:HLOH_060323"/>
<dbReference type="GO" id="GO:0070531">
    <property type="term" value="C:BRCA1-A complex"/>
    <property type="evidence" value="ECO:0007669"/>
    <property type="project" value="TreeGrafter"/>
</dbReference>
<dbReference type="GO" id="GO:0031436">
    <property type="term" value="C:BRCA1-BARD1 complex"/>
    <property type="evidence" value="ECO:0007669"/>
    <property type="project" value="TreeGrafter"/>
</dbReference>
<comment type="caution">
    <text evidence="9">The sequence shown here is derived from an EMBL/GenBank/DDBJ whole genome shotgun (WGS) entry which is preliminary data.</text>
</comment>
<keyword evidence="7" id="KW-1053">Target membrane</keyword>